<evidence type="ECO:0000313" key="1">
    <source>
        <dbReference type="EMBL" id="GFY11728.1"/>
    </source>
</evidence>
<accession>A0A8X6SHV2</accession>
<comment type="caution">
    <text evidence="1">The sequence shown here is derived from an EMBL/GenBank/DDBJ whole genome shotgun (WGS) entry which is preliminary data.</text>
</comment>
<proteinExistence type="predicted"/>
<dbReference type="EMBL" id="BMAU01021308">
    <property type="protein sequence ID" value="GFY11728.1"/>
    <property type="molecule type" value="Genomic_DNA"/>
</dbReference>
<protein>
    <submittedName>
        <fullName evidence="1">Uncharacterized protein</fullName>
    </submittedName>
</protein>
<dbReference type="Proteomes" id="UP000887159">
    <property type="component" value="Unassembled WGS sequence"/>
</dbReference>
<sequence length="92" mass="10756">MSAPKMYMVAQTCVREHDHAGTTCVTNPVRKLHLLKKWANGPDKISVYDSDVKDPSKYIGPIKVLFHIPHHTFTDQRTWWRFSRIRCGFSRD</sequence>
<evidence type="ECO:0000313" key="2">
    <source>
        <dbReference type="Proteomes" id="UP000887159"/>
    </source>
</evidence>
<dbReference type="AlphaFoldDB" id="A0A8X6SHV2"/>
<organism evidence="1 2">
    <name type="scientific">Trichonephila clavipes</name>
    <name type="common">Golden silk orbweaver</name>
    <name type="synonym">Nephila clavipes</name>
    <dbReference type="NCBI Taxonomy" id="2585209"/>
    <lineage>
        <taxon>Eukaryota</taxon>
        <taxon>Metazoa</taxon>
        <taxon>Ecdysozoa</taxon>
        <taxon>Arthropoda</taxon>
        <taxon>Chelicerata</taxon>
        <taxon>Arachnida</taxon>
        <taxon>Araneae</taxon>
        <taxon>Araneomorphae</taxon>
        <taxon>Entelegynae</taxon>
        <taxon>Araneoidea</taxon>
        <taxon>Nephilidae</taxon>
        <taxon>Trichonephila</taxon>
    </lineage>
</organism>
<gene>
    <name evidence="1" type="primary">NCL1_28982</name>
    <name evidence="1" type="ORF">TNCV_1529201</name>
</gene>
<name>A0A8X6SHV2_TRICX</name>
<reference evidence="1" key="1">
    <citation type="submission" date="2020-08" db="EMBL/GenBank/DDBJ databases">
        <title>Multicomponent nature underlies the extraordinary mechanical properties of spider dragline silk.</title>
        <authorList>
            <person name="Kono N."/>
            <person name="Nakamura H."/>
            <person name="Mori M."/>
            <person name="Yoshida Y."/>
            <person name="Ohtoshi R."/>
            <person name="Malay A.D."/>
            <person name="Moran D.A.P."/>
            <person name="Tomita M."/>
            <person name="Numata K."/>
            <person name="Arakawa K."/>
        </authorList>
    </citation>
    <scope>NUCLEOTIDE SEQUENCE</scope>
</reference>
<keyword evidence="2" id="KW-1185">Reference proteome</keyword>